<organism evidence="2 3">
    <name type="scientific">Microbacterium foliorum</name>
    <dbReference type="NCBI Taxonomy" id="104336"/>
    <lineage>
        <taxon>Bacteria</taxon>
        <taxon>Bacillati</taxon>
        <taxon>Actinomycetota</taxon>
        <taxon>Actinomycetes</taxon>
        <taxon>Micrococcales</taxon>
        <taxon>Microbacteriaceae</taxon>
        <taxon>Microbacterium</taxon>
    </lineage>
</organism>
<protein>
    <submittedName>
        <fullName evidence="2">Transcriptional regulator with XRE-family HTH domain</fullName>
    </submittedName>
</protein>
<comment type="caution">
    <text evidence="2">The sequence shown here is derived from an EMBL/GenBank/DDBJ whole genome shotgun (WGS) entry which is preliminary data.</text>
</comment>
<dbReference type="CDD" id="cd00093">
    <property type="entry name" value="HTH_XRE"/>
    <property type="match status" value="1"/>
</dbReference>
<evidence type="ECO:0000313" key="3">
    <source>
        <dbReference type="Proteomes" id="UP001249291"/>
    </source>
</evidence>
<proteinExistence type="predicted"/>
<gene>
    <name evidence="2" type="ORF">QE375_001920</name>
</gene>
<reference evidence="2 3" key="1">
    <citation type="submission" date="2023-08" db="EMBL/GenBank/DDBJ databases">
        <title>Functional and genomic diversity of the sorghum phyllosphere microbiome.</title>
        <authorList>
            <person name="Shade A."/>
        </authorList>
    </citation>
    <scope>NUCLEOTIDE SEQUENCE [LARGE SCALE GENOMIC DNA]</scope>
    <source>
        <strain evidence="2 3">SORGH_AS_0445</strain>
    </source>
</reference>
<evidence type="ECO:0000259" key="1">
    <source>
        <dbReference type="PROSITE" id="PS50943"/>
    </source>
</evidence>
<dbReference type="PROSITE" id="PS50943">
    <property type="entry name" value="HTH_CROC1"/>
    <property type="match status" value="1"/>
</dbReference>
<feature type="domain" description="HTH cro/C1-type" evidence="1">
    <location>
        <begin position="18"/>
        <end position="77"/>
    </location>
</feature>
<dbReference type="Proteomes" id="UP001249291">
    <property type="component" value="Unassembled WGS sequence"/>
</dbReference>
<sequence length="226" mass="24849">MHMMFLMTTSDEEFGQAVASYRAAQHMSQKDLASALTDAGMKVDAPAVSRIEKGQRAVRLAEAMKIANVLGRNLGDLIGTRMTTRERVAAAFSNVEWRGKQLAESVARFSEEVMNTGALLEEDEDLLESLNDAEIGRPRDAADFSRWYAEVLRQRIWSIRRERVGQGNYAVYPVAADKAGLLEAIAAIADTALLSSGEYEALEDSGVMVMGVLDTVADEVKNRIVF</sequence>
<dbReference type="Pfam" id="PF01381">
    <property type="entry name" value="HTH_3"/>
    <property type="match status" value="1"/>
</dbReference>
<dbReference type="SMART" id="SM00530">
    <property type="entry name" value="HTH_XRE"/>
    <property type="match status" value="1"/>
</dbReference>
<evidence type="ECO:0000313" key="2">
    <source>
        <dbReference type="EMBL" id="MDR6142366.1"/>
    </source>
</evidence>
<keyword evidence="3" id="KW-1185">Reference proteome</keyword>
<dbReference type="InterPro" id="IPR001387">
    <property type="entry name" value="Cro/C1-type_HTH"/>
</dbReference>
<dbReference type="InterPro" id="IPR010982">
    <property type="entry name" value="Lambda_DNA-bd_dom_sf"/>
</dbReference>
<dbReference type="EMBL" id="JAVIZQ010000001">
    <property type="protein sequence ID" value="MDR6142366.1"/>
    <property type="molecule type" value="Genomic_DNA"/>
</dbReference>
<dbReference type="Gene3D" id="1.10.260.40">
    <property type="entry name" value="lambda repressor-like DNA-binding domains"/>
    <property type="match status" value="1"/>
</dbReference>
<name>A0ABU1HQN9_9MICO</name>
<accession>A0ABU1HQN9</accession>
<dbReference type="SUPFAM" id="SSF47413">
    <property type="entry name" value="lambda repressor-like DNA-binding domains"/>
    <property type="match status" value="1"/>
</dbReference>